<accession>A0A380FIK0</accession>
<dbReference type="EMBL" id="UHDK01000001">
    <property type="protein sequence ID" value="SUM33449.1"/>
    <property type="molecule type" value="Genomic_DNA"/>
</dbReference>
<dbReference type="InterPro" id="IPR043149">
    <property type="entry name" value="TagF_N"/>
</dbReference>
<dbReference type="GO" id="GO:0016020">
    <property type="term" value="C:membrane"/>
    <property type="evidence" value="ECO:0007669"/>
    <property type="project" value="InterPro"/>
</dbReference>
<dbReference type="Proteomes" id="UP000255277">
    <property type="component" value="Unassembled WGS sequence"/>
</dbReference>
<dbReference type="Pfam" id="PF04464">
    <property type="entry name" value="Glyphos_transf"/>
    <property type="match status" value="1"/>
</dbReference>
<evidence type="ECO:0000313" key="2">
    <source>
        <dbReference type="Proteomes" id="UP000255277"/>
    </source>
</evidence>
<dbReference type="GO" id="GO:0047355">
    <property type="term" value="F:CDP-glycerol glycerophosphotransferase activity"/>
    <property type="evidence" value="ECO:0007669"/>
    <property type="project" value="InterPro"/>
</dbReference>
<gene>
    <name evidence="1" type="ORF">NCTC12195_02910</name>
</gene>
<reference evidence="1 2" key="1">
    <citation type="submission" date="2018-06" db="EMBL/GenBank/DDBJ databases">
        <authorList>
            <consortium name="Pathogen Informatics"/>
            <person name="Doyle S."/>
        </authorList>
    </citation>
    <scope>NUCLEOTIDE SEQUENCE [LARGE SCALE GENOMIC DNA]</scope>
    <source>
        <strain evidence="1 2">NCTC12195</strain>
    </source>
</reference>
<dbReference type="AlphaFoldDB" id="A0A380FIK0"/>
<sequence>MKKWDYLITASNLNTLLLKSAFKLEKNENLTVLELGSPRNEYLINHNTEMEWLRIQRKYLFTNDKNIKIYLIIVLLGDKARERV</sequence>
<organism evidence="1 2">
    <name type="scientific">Staphylococcus gallinarum</name>
    <dbReference type="NCBI Taxonomy" id="1293"/>
    <lineage>
        <taxon>Bacteria</taxon>
        <taxon>Bacillati</taxon>
        <taxon>Bacillota</taxon>
        <taxon>Bacilli</taxon>
        <taxon>Bacillales</taxon>
        <taxon>Staphylococcaceae</taxon>
        <taxon>Staphylococcus</taxon>
    </lineage>
</organism>
<proteinExistence type="predicted"/>
<protein>
    <submittedName>
        <fullName evidence="1">Teichoic acid biosynthesis protein F</fullName>
    </submittedName>
</protein>
<dbReference type="Gene3D" id="3.40.50.11820">
    <property type="match status" value="1"/>
</dbReference>
<name>A0A380FIK0_STAGA</name>
<evidence type="ECO:0000313" key="1">
    <source>
        <dbReference type="EMBL" id="SUM33449.1"/>
    </source>
</evidence>
<dbReference type="InterPro" id="IPR007554">
    <property type="entry name" value="Glycerophosphate_synth"/>
</dbReference>